<evidence type="ECO:0000313" key="4">
    <source>
        <dbReference type="Proteomes" id="UP000095287"/>
    </source>
</evidence>
<evidence type="ECO:0000256" key="2">
    <source>
        <dbReference type="SAM" id="MobiDB-lite"/>
    </source>
</evidence>
<keyword evidence="4" id="KW-1185">Reference proteome</keyword>
<keyword evidence="1" id="KW-0175">Coiled coil</keyword>
<reference evidence="5" key="1">
    <citation type="submission" date="2016-11" db="UniProtKB">
        <authorList>
            <consortium name="WormBaseParasite"/>
        </authorList>
    </citation>
    <scope>IDENTIFICATION</scope>
</reference>
<feature type="coiled-coil region" evidence="1">
    <location>
        <begin position="300"/>
        <end position="327"/>
    </location>
</feature>
<accession>A0A1I7YNA6</accession>
<dbReference type="InterPro" id="IPR027267">
    <property type="entry name" value="AH/BAR_dom_sf"/>
</dbReference>
<feature type="transmembrane region" description="Helical" evidence="3">
    <location>
        <begin position="199"/>
        <end position="224"/>
    </location>
</feature>
<dbReference type="WBParaSite" id="L893_g18145.t1">
    <property type="protein sequence ID" value="L893_g18145.t1"/>
    <property type="gene ID" value="L893_g18145"/>
</dbReference>
<name>A0A1I7YNA6_9BILA</name>
<keyword evidence="3" id="KW-0472">Membrane</keyword>
<organism evidence="4 5">
    <name type="scientific">Steinernema glaseri</name>
    <dbReference type="NCBI Taxonomy" id="37863"/>
    <lineage>
        <taxon>Eukaryota</taxon>
        <taxon>Metazoa</taxon>
        <taxon>Ecdysozoa</taxon>
        <taxon>Nematoda</taxon>
        <taxon>Chromadorea</taxon>
        <taxon>Rhabditida</taxon>
        <taxon>Tylenchina</taxon>
        <taxon>Panagrolaimomorpha</taxon>
        <taxon>Strongyloidoidea</taxon>
        <taxon>Steinernematidae</taxon>
        <taxon>Steinernema</taxon>
    </lineage>
</organism>
<evidence type="ECO:0000256" key="3">
    <source>
        <dbReference type="SAM" id="Phobius"/>
    </source>
</evidence>
<dbReference type="SUPFAM" id="SSF103657">
    <property type="entry name" value="BAR/IMD domain-like"/>
    <property type="match status" value="1"/>
</dbReference>
<proteinExistence type="predicted"/>
<dbReference type="InterPro" id="IPR013783">
    <property type="entry name" value="Ig-like_fold"/>
</dbReference>
<dbReference type="AlphaFoldDB" id="A0A1I7YNA6"/>
<dbReference type="InterPro" id="IPR036179">
    <property type="entry name" value="Ig-like_dom_sf"/>
</dbReference>
<feature type="region of interest" description="Disordered" evidence="2">
    <location>
        <begin position="446"/>
        <end position="471"/>
    </location>
</feature>
<dbReference type="Proteomes" id="UP000095287">
    <property type="component" value="Unplaced"/>
</dbReference>
<protein>
    <submittedName>
        <fullName evidence="5">Ig-like domain-containing protein</fullName>
    </submittedName>
</protein>
<sequence length="471" mass="54275">MDSNLPARPMFDHCTLTRRGQMRLGGVGGSSACGRCSWQAMSTTQWLVLLLTNVWLLVEVNCGGCEAETIADFNRTCEFGVVVENASAFNIVRSKYHQNVVLECAYFGKPAPIVNWWLVHPLTHLGIYDPANQTAETFWTKNGSYEVLVGGGLLLKDTGRHLVERYRCNVSNEYGSASAIIRYRLDLSDWYSTAIFDSVFWGCCLCAIFVCAVTFVLNIIWILCRRLFIWWINRAERLSRVRSMAQAMEKYRQQQLENLHEKYHRRVTTIRDNYHVQVEQIRSSYANQVERFRDYRHTQLEHMTQHLDNLRENYNQQMSRMRDYGSRRADQLLESYERQVNRLRTFSLQQRLKLQRQYKVKQRYLNKLLEALADPNNPEAISKREAAIREALELPDPPRSPLSRSSSYYSLPEYVLDEDGSLHNPPRSVIPLKRFKVDKDAIPSIDDSPSCSGISPSTCTSLPGTSGSTSL</sequence>
<dbReference type="SUPFAM" id="SSF48726">
    <property type="entry name" value="Immunoglobulin"/>
    <property type="match status" value="1"/>
</dbReference>
<evidence type="ECO:0000313" key="5">
    <source>
        <dbReference type="WBParaSite" id="L893_g18145.t1"/>
    </source>
</evidence>
<keyword evidence="3" id="KW-0812">Transmembrane</keyword>
<feature type="compositionally biased region" description="Low complexity" evidence="2">
    <location>
        <begin position="455"/>
        <end position="471"/>
    </location>
</feature>
<keyword evidence="3" id="KW-1133">Transmembrane helix</keyword>
<evidence type="ECO:0000256" key="1">
    <source>
        <dbReference type="SAM" id="Coils"/>
    </source>
</evidence>
<dbReference type="Gene3D" id="2.60.40.10">
    <property type="entry name" value="Immunoglobulins"/>
    <property type="match status" value="1"/>
</dbReference>